<evidence type="ECO:0000313" key="2">
    <source>
        <dbReference type="Proteomes" id="UP001138768"/>
    </source>
</evidence>
<dbReference type="AlphaFoldDB" id="A0A9X0WCJ3"/>
<comment type="caution">
    <text evidence="1">The sequence shown here is derived from an EMBL/GenBank/DDBJ whole genome shotgun (WGS) entry which is preliminary data.</text>
</comment>
<organism evidence="1 2">
    <name type="scientific">Lamprobacter modestohalophilus</name>
    <dbReference type="NCBI Taxonomy" id="1064514"/>
    <lineage>
        <taxon>Bacteria</taxon>
        <taxon>Pseudomonadati</taxon>
        <taxon>Pseudomonadota</taxon>
        <taxon>Gammaproteobacteria</taxon>
        <taxon>Chromatiales</taxon>
        <taxon>Chromatiaceae</taxon>
        <taxon>Lamprobacter</taxon>
    </lineage>
</organism>
<protein>
    <submittedName>
        <fullName evidence="1">Uncharacterized protein</fullName>
    </submittedName>
</protein>
<gene>
    <name evidence="1" type="ORF">CKO42_21570</name>
</gene>
<evidence type="ECO:0000313" key="1">
    <source>
        <dbReference type="EMBL" id="MBK1620964.1"/>
    </source>
</evidence>
<name>A0A9X0WCJ3_9GAMM</name>
<dbReference type="Proteomes" id="UP001138768">
    <property type="component" value="Unassembled WGS sequence"/>
</dbReference>
<proteinExistence type="predicted"/>
<accession>A0A9X0WCJ3</accession>
<dbReference type="RefSeq" id="WP_200248783.1">
    <property type="nucleotide sequence ID" value="NZ_NRRY01000054.1"/>
</dbReference>
<keyword evidence="2" id="KW-1185">Reference proteome</keyword>
<sequence length="77" mass="8372">MATMNVSIPDAIRDACNRAFLDQNKRAAIACLMQQTIAEAEQQRRCQAAFEQLSAARLGRPALTDAAARAVREAGRP</sequence>
<reference evidence="1 2" key="1">
    <citation type="journal article" date="2020" name="Microorganisms">
        <title>Osmotic Adaptation and Compatible Solute Biosynthesis of Phototrophic Bacteria as Revealed from Genome Analyses.</title>
        <authorList>
            <person name="Imhoff J.F."/>
            <person name="Rahn T."/>
            <person name="Kunzel S."/>
            <person name="Keller A."/>
            <person name="Neulinger S.C."/>
        </authorList>
    </citation>
    <scope>NUCLEOTIDE SEQUENCE [LARGE SCALE GENOMIC DNA]</scope>
    <source>
        <strain evidence="1 2">DSM 25653</strain>
    </source>
</reference>
<dbReference type="EMBL" id="NRRY01000054">
    <property type="protein sequence ID" value="MBK1620964.1"/>
    <property type="molecule type" value="Genomic_DNA"/>
</dbReference>